<protein>
    <submittedName>
        <fullName evidence="3">D-inositol 3-phosphate glycosyltransferase</fullName>
        <ecNumber evidence="3">2.4.1.250</ecNumber>
    </submittedName>
</protein>
<dbReference type="Proteomes" id="UP000315750">
    <property type="component" value="Chromosome"/>
</dbReference>
<gene>
    <name evidence="3" type="primary">mshA_6</name>
    <name evidence="3" type="ORF">Pan181_43670</name>
</gene>
<keyword evidence="4" id="KW-1185">Reference proteome</keyword>
<dbReference type="Pfam" id="PF13439">
    <property type="entry name" value="Glyco_transf_4"/>
    <property type="match status" value="1"/>
</dbReference>
<evidence type="ECO:0000259" key="2">
    <source>
        <dbReference type="Pfam" id="PF13439"/>
    </source>
</evidence>
<sequence length="411" mass="45160">MSSQPPTLQLYPPPPSPPAAPAIPEIRVPVVDDPVLLPIHPLTTVQVLHVINGEHYSGAERVQDLLAVRLPDEGVKADLVAIKPGKFGEVRRSSSRLTLLPMRGRFDLRVVGKLKQLVRRHQYQVLHAHTPRTALVTAMVARSLGLPWVYHVHSPVSRDSERRWQNWINTKVERFCLSSASRVVVVSPSLESYMHEQGVSEERIVCIPNGVPATDIQRPAVPVASPMVVGMVALFRPRKGTEVLLEGIHRARNEGKDLRLRLIGGFETPEYEQQIRQLVDKLDLGQHVEFTGFTSAVAEELATLDIMALPSLYGEGLPMVVLEAMAAGVPVVASRVEGATAAIQHLKTGMLVEPNNPEQLAQTLAAFANNHIDHSTMAAAAMARHAEYYSDVTMARGMAALYREVLAEARV</sequence>
<evidence type="ECO:0000313" key="4">
    <source>
        <dbReference type="Proteomes" id="UP000315750"/>
    </source>
</evidence>
<dbReference type="InterPro" id="IPR028098">
    <property type="entry name" value="Glyco_trans_4-like_N"/>
</dbReference>
<dbReference type="InterPro" id="IPR001296">
    <property type="entry name" value="Glyco_trans_1"/>
</dbReference>
<dbReference type="SUPFAM" id="SSF53756">
    <property type="entry name" value="UDP-Glycosyltransferase/glycogen phosphorylase"/>
    <property type="match status" value="1"/>
</dbReference>
<dbReference type="PANTHER" id="PTHR45947:SF3">
    <property type="entry name" value="SULFOQUINOVOSYL TRANSFERASE SQD2"/>
    <property type="match status" value="1"/>
</dbReference>
<dbReference type="AlphaFoldDB" id="A0A518ATT5"/>
<proteinExistence type="predicted"/>
<evidence type="ECO:0000259" key="1">
    <source>
        <dbReference type="Pfam" id="PF00534"/>
    </source>
</evidence>
<accession>A0A518ATT5</accession>
<keyword evidence="3" id="KW-0328">Glycosyltransferase</keyword>
<dbReference type="OrthoDB" id="9775208at2"/>
<feature type="domain" description="Glycosyl transferase family 1" evidence="1">
    <location>
        <begin position="226"/>
        <end position="380"/>
    </location>
</feature>
<dbReference type="Pfam" id="PF00534">
    <property type="entry name" value="Glycos_transf_1"/>
    <property type="match status" value="1"/>
</dbReference>
<reference evidence="3 4" key="1">
    <citation type="submission" date="2019-02" db="EMBL/GenBank/DDBJ databases">
        <title>Deep-cultivation of Planctomycetes and their phenomic and genomic characterization uncovers novel biology.</title>
        <authorList>
            <person name="Wiegand S."/>
            <person name="Jogler M."/>
            <person name="Boedeker C."/>
            <person name="Pinto D."/>
            <person name="Vollmers J."/>
            <person name="Rivas-Marin E."/>
            <person name="Kohn T."/>
            <person name="Peeters S.H."/>
            <person name="Heuer A."/>
            <person name="Rast P."/>
            <person name="Oberbeckmann S."/>
            <person name="Bunk B."/>
            <person name="Jeske O."/>
            <person name="Meyerdierks A."/>
            <person name="Storesund J.E."/>
            <person name="Kallscheuer N."/>
            <person name="Luecker S."/>
            <person name="Lage O.M."/>
            <person name="Pohl T."/>
            <person name="Merkel B.J."/>
            <person name="Hornburger P."/>
            <person name="Mueller R.-W."/>
            <person name="Bruemmer F."/>
            <person name="Labrenz M."/>
            <person name="Spormann A.M."/>
            <person name="Op den Camp H."/>
            <person name="Overmann J."/>
            <person name="Amann R."/>
            <person name="Jetten M.S.M."/>
            <person name="Mascher T."/>
            <person name="Medema M.H."/>
            <person name="Devos D.P."/>
            <person name="Kaster A.-K."/>
            <person name="Ovreas L."/>
            <person name="Rohde M."/>
            <person name="Galperin M.Y."/>
            <person name="Jogler C."/>
        </authorList>
    </citation>
    <scope>NUCLEOTIDE SEQUENCE [LARGE SCALE GENOMIC DNA]</scope>
    <source>
        <strain evidence="3 4">Pan181</strain>
    </source>
</reference>
<dbReference type="Gene3D" id="3.40.50.2000">
    <property type="entry name" value="Glycogen Phosphorylase B"/>
    <property type="match status" value="2"/>
</dbReference>
<keyword evidence="3" id="KW-0808">Transferase</keyword>
<organism evidence="3 4">
    <name type="scientific">Aeoliella mucimassa</name>
    <dbReference type="NCBI Taxonomy" id="2527972"/>
    <lineage>
        <taxon>Bacteria</taxon>
        <taxon>Pseudomonadati</taxon>
        <taxon>Planctomycetota</taxon>
        <taxon>Planctomycetia</taxon>
        <taxon>Pirellulales</taxon>
        <taxon>Lacipirellulaceae</taxon>
        <taxon>Aeoliella</taxon>
    </lineage>
</organism>
<dbReference type="GO" id="GO:0102710">
    <property type="term" value="F:D-inositol-3-phosphate glycosyltransferase activity"/>
    <property type="evidence" value="ECO:0007669"/>
    <property type="project" value="UniProtKB-EC"/>
</dbReference>
<dbReference type="PANTHER" id="PTHR45947">
    <property type="entry name" value="SULFOQUINOVOSYL TRANSFERASE SQD2"/>
    <property type="match status" value="1"/>
</dbReference>
<dbReference type="KEGG" id="amuc:Pan181_43670"/>
<dbReference type="RefSeq" id="WP_145249733.1">
    <property type="nucleotide sequence ID" value="NZ_CP036278.1"/>
</dbReference>
<dbReference type="InterPro" id="IPR050194">
    <property type="entry name" value="Glycosyltransferase_grp1"/>
</dbReference>
<feature type="domain" description="Glycosyltransferase subfamily 4-like N-terminal" evidence="2">
    <location>
        <begin position="57"/>
        <end position="212"/>
    </location>
</feature>
<dbReference type="EC" id="2.4.1.250" evidence="3"/>
<dbReference type="EMBL" id="CP036278">
    <property type="protein sequence ID" value="QDU58140.1"/>
    <property type="molecule type" value="Genomic_DNA"/>
</dbReference>
<name>A0A518ATT5_9BACT</name>
<evidence type="ECO:0000313" key="3">
    <source>
        <dbReference type="EMBL" id="QDU58140.1"/>
    </source>
</evidence>